<evidence type="ECO:0000256" key="3">
    <source>
        <dbReference type="ARBA" id="ARBA00022741"/>
    </source>
</evidence>
<evidence type="ECO:0000313" key="7">
    <source>
        <dbReference type="Proteomes" id="UP000008495"/>
    </source>
</evidence>
<dbReference type="InterPro" id="IPR050153">
    <property type="entry name" value="Metal_Ion_Import_ABC"/>
</dbReference>
<feature type="domain" description="ABC transporter" evidence="5">
    <location>
        <begin position="7"/>
        <end position="239"/>
    </location>
</feature>
<proteinExistence type="inferred from homology"/>
<dbReference type="PANTHER" id="PTHR42734">
    <property type="entry name" value="METAL TRANSPORT SYSTEM ATP-BINDING PROTEIN TM_0124-RELATED"/>
    <property type="match status" value="1"/>
</dbReference>
<evidence type="ECO:0000256" key="4">
    <source>
        <dbReference type="ARBA" id="ARBA00022840"/>
    </source>
</evidence>
<evidence type="ECO:0000259" key="5">
    <source>
        <dbReference type="PROSITE" id="PS50893"/>
    </source>
</evidence>
<dbReference type="SMART" id="SM00382">
    <property type="entry name" value="AAA"/>
    <property type="match status" value="1"/>
</dbReference>
<comment type="caution">
    <text evidence="6">The sequence shown here is derived from an EMBL/GenBank/DDBJ whole genome shotgun (WGS) entry which is preliminary data.</text>
</comment>
<dbReference type="PANTHER" id="PTHR42734:SF5">
    <property type="entry name" value="IRON TRANSPORT SYSTEM ATP-BINDING PROTEIN HI_0361-RELATED"/>
    <property type="match status" value="1"/>
</dbReference>
<keyword evidence="4 6" id="KW-0067">ATP-binding</keyword>
<dbReference type="CDD" id="cd03235">
    <property type="entry name" value="ABC_Metallic_Cations"/>
    <property type="match status" value="1"/>
</dbReference>
<dbReference type="InterPro" id="IPR003439">
    <property type="entry name" value="ABC_transporter-like_ATP-bd"/>
</dbReference>
<dbReference type="RefSeq" id="WP_006503740.1">
    <property type="nucleotide sequence ID" value="NZ_BAGZ01000017.1"/>
</dbReference>
<dbReference type="Proteomes" id="UP000008495">
    <property type="component" value="Unassembled WGS sequence"/>
</dbReference>
<reference evidence="6 7" key="1">
    <citation type="submission" date="2012-08" db="EMBL/GenBank/DDBJ databases">
        <title>Whole genome shotgun sequence of Austwickia chelonae NBRC 105200.</title>
        <authorList>
            <person name="Yoshida I."/>
            <person name="Hosoyama A."/>
            <person name="Tsuchikane K."/>
            <person name="Katsumata H."/>
            <person name="Ando Y."/>
            <person name="Ohji S."/>
            <person name="Hamada M."/>
            <person name="Tamura T."/>
            <person name="Yamazoe A."/>
            <person name="Yamazaki S."/>
            <person name="Fujita N."/>
        </authorList>
    </citation>
    <scope>NUCLEOTIDE SEQUENCE [LARGE SCALE GENOMIC DNA]</scope>
    <source>
        <strain evidence="6 7">NBRC 105200</strain>
    </source>
</reference>
<comment type="similarity">
    <text evidence="1">Belongs to the ABC transporter superfamily.</text>
</comment>
<evidence type="ECO:0000256" key="1">
    <source>
        <dbReference type="ARBA" id="ARBA00005417"/>
    </source>
</evidence>
<dbReference type="Gene3D" id="3.40.50.300">
    <property type="entry name" value="P-loop containing nucleotide triphosphate hydrolases"/>
    <property type="match status" value="1"/>
</dbReference>
<name>K6V9U4_9MICO</name>
<dbReference type="InterPro" id="IPR027417">
    <property type="entry name" value="P-loop_NTPase"/>
</dbReference>
<dbReference type="GO" id="GO:0016887">
    <property type="term" value="F:ATP hydrolysis activity"/>
    <property type="evidence" value="ECO:0007669"/>
    <property type="project" value="InterPro"/>
</dbReference>
<accession>K6V9U4</accession>
<dbReference type="PROSITE" id="PS50893">
    <property type="entry name" value="ABC_TRANSPORTER_2"/>
    <property type="match status" value="1"/>
</dbReference>
<protein>
    <submittedName>
        <fullName evidence="6">Putative ABC transporter ATP-binding protein</fullName>
    </submittedName>
</protein>
<dbReference type="SUPFAM" id="SSF52540">
    <property type="entry name" value="P-loop containing nucleoside triphosphate hydrolases"/>
    <property type="match status" value="1"/>
</dbReference>
<dbReference type="InterPro" id="IPR003593">
    <property type="entry name" value="AAA+_ATPase"/>
</dbReference>
<organism evidence="6 7">
    <name type="scientific">Austwickia chelonae NBRC 105200</name>
    <dbReference type="NCBI Taxonomy" id="1184607"/>
    <lineage>
        <taxon>Bacteria</taxon>
        <taxon>Bacillati</taxon>
        <taxon>Actinomycetota</taxon>
        <taxon>Actinomycetes</taxon>
        <taxon>Micrococcales</taxon>
        <taxon>Dermatophilaceae</taxon>
        <taxon>Austwickia</taxon>
    </lineage>
</organism>
<dbReference type="STRING" id="100225.SAMN05421595_0199"/>
<keyword evidence="3" id="KW-0547">Nucleotide-binding</keyword>
<evidence type="ECO:0000313" key="6">
    <source>
        <dbReference type="EMBL" id="GAB78983.1"/>
    </source>
</evidence>
<evidence type="ECO:0000256" key="2">
    <source>
        <dbReference type="ARBA" id="ARBA00022448"/>
    </source>
</evidence>
<keyword evidence="7" id="KW-1185">Reference proteome</keyword>
<dbReference type="EMBL" id="BAGZ01000017">
    <property type="protein sequence ID" value="GAB78983.1"/>
    <property type="molecule type" value="Genomic_DNA"/>
</dbReference>
<keyword evidence="2" id="KW-0813">Transport</keyword>
<dbReference type="eggNOG" id="COG1121">
    <property type="taxonomic scope" value="Bacteria"/>
</dbReference>
<sequence length="250" mass="27130">MDTAPACRIHDLSVAYHEDLVLERIDIAVTPGKITAVVGPNGAGKSTLLKAALGLVPAVAGHAEFFGQPFPRVRRRVGYMPQAASVDWDYPATVRTVVTMGTYGRLGWFRRPGAKEHQACEDALAHVGLSDLAHRQIGQLSGGQRQRTFLARILAQDPDLYLMDEPLAGVDTASGLAILDVLAGLRDRGKTVVLVHHDLDLVREFCDDAVLLATRQISAGSVEEALSAEYVESAYHHDGQHRLLEAVRAR</sequence>
<dbReference type="Pfam" id="PF00005">
    <property type="entry name" value="ABC_tran"/>
    <property type="match status" value="1"/>
</dbReference>
<dbReference type="AlphaFoldDB" id="K6V9U4"/>
<gene>
    <name evidence="6" type="ORF">AUCHE_17_01990</name>
</gene>
<dbReference type="GO" id="GO:0005524">
    <property type="term" value="F:ATP binding"/>
    <property type="evidence" value="ECO:0007669"/>
    <property type="project" value="UniProtKB-KW"/>
</dbReference>